<dbReference type="Proteomes" id="UP000466906">
    <property type="component" value="Chromosome"/>
</dbReference>
<organism evidence="1 2">
    <name type="scientific">Mycolicibacterium alvei</name>
    <dbReference type="NCBI Taxonomy" id="67081"/>
    <lineage>
        <taxon>Bacteria</taxon>
        <taxon>Bacillati</taxon>
        <taxon>Actinomycetota</taxon>
        <taxon>Actinomycetes</taxon>
        <taxon>Mycobacteriales</taxon>
        <taxon>Mycobacteriaceae</taxon>
        <taxon>Mycolicibacterium</taxon>
    </lineage>
</organism>
<dbReference type="KEGG" id="malv:MALV_32730"/>
<keyword evidence="2" id="KW-1185">Reference proteome</keyword>
<evidence type="ECO:0008006" key="3">
    <source>
        <dbReference type="Google" id="ProtNLM"/>
    </source>
</evidence>
<sequence>MGSELKVVPAELRSAAATETAVGVAIAGLGIRQPLSAAAAAMPGLQSGAACAEISPVVDSAARMVGAEVSAHADKLGTAAGAYERVDGEYADRLNSAQPG</sequence>
<evidence type="ECO:0000313" key="2">
    <source>
        <dbReference type="Proteomes" id="UP000466906"/>
    </source>
</evidence>
<dbReference type="InterPro" id="IPR022536">
    <property type="entry name" value="EspC"/>
</dbReference>
<evidence type="ECO:0000313" key="1">
    <source>
        <dbReference type="EMBL" id="BBX28148.1"/>
    </source>
</evidence>
<protein>
    <recommendedName>
        <fullName evidence="3">ESX-1 secretion-associated protein</fullName>
    </recommendedName>
</protein>
<gene>
    <name evidence="1" type="ORF">MALV_32730</name>
</gene>
<accession>A0A6N4UUN6</accession>
<proteinExistence type="predicted"/>
<dbReference type="EMBL" id="AP022565">
    <property type="protein sequence ID" value="BBX28148.1"/>
    <property type="molecule type" value="Genomic_DNA"/>
</dbReference>
<dbReference type="RefSeq" id="WP_163665646.1">
    <property type="nucleotide sequence ID" value="NZ_AP022565.1"/>
</dbReference>
<reference evidence="1 2" key="1">
    <citation type="journal article" date="2019" name="Emerg. Microbes Infect.">
        <title>Comprehensive subspecies identification of 175 nontuberculous mycobacteria species based on 7547 genomic profiles.</title>
        <authorList>
            <person name="Matsumoto Y."/>
            <person name="Kinjo T."/>
            <person name="Motooka D."/>
            <person name="Nabeya D."/>
            <person name="Jung N."/>
            <person name="Uechi K."/>
            <person name="Horii T."/>
            <person name="Iida T."/>
            <person name="Fujita J."/>
            <person name="Nakamura S."/>
        </authorList>
    </citation>
    <scope>NUCLEOTIDE SEQUENCE [LARGE SCALE GENOMIC DNA]</scope>
    <source>
        <strain evidence="1 2">JCM 12272</strain>
    </source>
</reference>
<dbReference type="AlphaFoldDB" id="A0A6N4UUN6"/>
<dbReference type="GO" id="GO:0009306">
    <property type="term" value="P:protein secretion"/>
    <property type="evidence" value="ECO:0007669"/>
    <property type="project" value="InterPro"/>
</dbReference>
<dbReference type="Pfam" id="PF10824">
    <property type="entry name" value="T7SS_ESX_EspC"/>
    <property type="match status" value="1"/>
</dbReference>
<name>A0A6N4UUN6_9MYCO</name>